<dbReference type="EMBL" id="FOGT01000006">
    <property type="protein sequence ID" value="SES02576.1"/>
    <property type="molecule type" value="Genomic_DNA"/>
</dbReference>
<dbReference type="InterPro" id="IPR054738">
    <property type="entry name" value="Siphovirus-type_tail_C"/>
</dbReference>
<evidence type="ECO:0000313" key="2">
    <source>
        <dbReference type="EMBL" id="SES02576.1"/>
    </source>
</evidence>
<dbReference type="Pfam" id="PF22768">
    <property type="entry name" value="SPP1_Dit"/>
    <property type="match status" value="1"/>
</dbReference>
<evidence type="ECO:0000259" key="1">
    <source>
        <dbReference type="Pfam" id="PF22768"/>
    </source>
</evidence>
<organism evidence="2 3">
    <name type="scientific">Salipaludibacillus aurantiacus</name>
    <dbReference type="NCBI Taxonomy" id="1601833"/>
    <lineage>
        <taxon>Bacteria</taxon>
        <taxon>Bacillati</taxon>
        <taxon>Bacillota</taxon>
        <taxon>Bacilli</taxon>
        <taxon>Bacillales</taxon>
        <taxon>Bacillaceae</taxon>
    </lineage>
</organism>
<dbReference type="OrthoDB" id="2079081at2"/>
<evidence type="ECO:0000313" key="3">
    <source>
        <dbReference type="Proteomes" id="UP000198571"/>
    </source>
</evidence>
<dbReference type="Gene3D" id="2.60.120.860">
    <property type="match status" value="1"/>
</dbReference>
<gene>
    <name evidence="2" type="ORF">SAMN05518684_106194</name>
</gene>
<protein>
    <submittedName>
        <fullName evidence="2">Phage tail protein</fullName>
    </submittedName>
</protein>
<feature type="domain" description="Siphovirus-type tail component C-terminal" evidence="1">
    <location>
        <begin position="177"/>
        <end position="282"/>
    </location>
</feature>
<dbReference type="RefSeq" id="WP_093050921.1">
    <property type="nucleotide sequence ID" value="NZ_FOGT01000006.1"/>
</dbReference>
<keyword evidence="3" id="KW-1185">Reference proteome</keyword>
<dbReference type="STRING" id="1601833.SAMN05518684_106194"/>
<name>A0A1H9TZH9_9BACI</name>
<reference evidence="3" key="1">
    <citation type="submission" date="2016-10" db="EMBL/GenBank/DDBJ databases">
        <authorList>
            <person name="Varghese N."/>
            <person name="Submissions S."/>
        </authorList>
    </citation>
    <scope>NUCLEOTIDE SEQUENCE [LARGE SCALE GENOMIC DNA]</scope>
    <source>
        <strain evidence="3">S9</strain>
    </source>
</reference>
<dbReference type="Proteomes" id="UP000198571">
    <property type="component" value="Unassembled WGS sequence"/>
</dbReference>
<dbReference type="AlphaFoldDB" id="A0A1H9TZH9"/>
<sequence length="285" mass="32133">MQLEFENSAGESIVLGPYPYKIVNGGGEDETEVDNQWQKSPYQDGETFIDNTLENGVHPYEIVISANSPEQLQERKEYLCKVLNPKKGLGRLRKIEAGTTREKDVVSDFVPKFPKGTSNRAPGFQRCLIQWTGNPYWQSLEVVAEPLSAFVPKFQFPFSFPVKFGERGSEANLYNDGHVPCPIEIEFNGPAVNPMVTNRATGEFLRVTQELNEGDKLLINTAEGRDRQIIIQRQNGDTENAWHYIDIWDSTLFYLDIGENVIEYDATAGGTALVNISFRKLYVGV</sequence>
<proteinExistence type="predicted"/>
<accession>A0A1H9TZH9</accession>